<evidence type="ECO:0000256" key="9">
    <source>
        <dbReference type="ARBA" id="ARBA00022723"/>
    </source>
</evidence>
<organism evidence="22">
    <name type="scientific">Oikopleura dioica</name>
    <name type="common">Tunicate</name>
    <dbReference type="NCBI Taxonomy" id="34765"/>
    <lineage>
        <taxon>Eukaryota</taxon>
        <taxon>Metazoa</taxon>
        <taxon>Chordata</taxon>
        <taxon>Tunicata</taxon>
        <taxon>Appendicularia</taxon>
        <taxon>Copelata</taxon>
        <taxon>Oikopleuridae</taxon>
        <taxon>Oikopleura</taxon>
    </lineage>
</organism>
<keyword evidence="6" id="KW-0328">Glycosyltransferase</keyword>
<evidence type="ECO:0000256" key="18">
    <source>
        <dbReference type="ARBA" id="ARBA00032181"/>
    </source>
</evidence>
<dbReference type="GO" id="GO:0000139">
    <property type="term" value="C:Golgi membrane"/>
    <property type="evidence" value="ECO:0007669"/>
    <property type="project" value="UniProtKB-SubCell"/>
</dbReference>
<evidence type="ECO:0000256" key="17">
    <source>
        <dbReference type="ARBA" id="ARBA00032175"/>
    </source>
</evidence>
<evidence type="ECO:0000313" key="23">
    <source>
        <dbReference type="Proteomes" id="UP000001307"/>
    </source>
</evidence>
<comment type="pathway">
    <text evidence="3">Protein modification; protein glycosylation.</text>
</comment>
<evidence type="ECO:0000256" key="7">
    <source>
        <dbReference type="ARBA" id="ARBA00022679"/>
    </source>
</evidence>
<sequence>MMFLNISKYQRIFAFLFCLAFSFYVFFYREAIKYGSRKSTKRVSQFEIYNEKSGFLEHTSVYTIYKNIQEITQCGTFMIATVLDSGKLHYLKSLRESLDPIITISAAILVSSPSEIPFIDEEFPQPNIRISFVNAREPASEESWFPNNLLRNVALKPKIEIFLKNMSDLSNKDLYLIPVFEKESSTQINSFPQLDENYQNGKVQMFHAWCTEWCYSFYDFPKWFEKTKKNPKSTEVGYKIKYKLSFEPYYLGRLDAVPFYDIRFRGYGYNKVAQCYEAAVQNFTFNVLTSVWLVHDGIKNETDGPGATQQKFNQYLFNLKKRELKNKYLL</sequence>
<keyword evidence="10" id="KW-0735">Signal-anchor</keyword>
<evidence type="ECO:0000256" key="13">
    <source>
        <dbReference type="ARBA" id="ARBA00023136"/>
    </source>
</evidence>
<comment type="subcellular location">
    <subcellularLocation>
        <location evidence="2">Golgi apparatus membrane</location>
        <topology evidence="2">Single-pass type II membrane protein</topology>
    </subcellularLocation>
</comment>
<dbReference type="GO" id="GO:0035269">
    <property type="term" value="P:protein O-linked glycosylation via mannose"/>
    <property type="evidence" value="ECO:0007669"/>
    <property type="project" value="TreeGrafter"/>
</dbReference>
<evidence type="ECO:0000256" key="16">
    <source>
        <dbReference type="ARBA" id="ARBA00030723"/>
    </source>
</evidence>
<keyword evidence="23" id="KW-1185">Reference proteome</keyword>
<evidence type="ECO:0000256" key="15">
    <source>
        <dbReference type="ARBA" id="ARBA00023211"/>
    </source>
</evidence>
<keyword evidence="8 21" id="KW-0812">Transmembrane</keyword>
<accession>E4WVE1</accession>
<evidence type="ECO:0000256" key="21">
    <source>
        <dbReference type="SAM" id="Phobius"/>
    </source>
</evidence>
<evidence type="ECO:0000256" key="2">
    <source>
        <dbReference type="ARBA" id="ARBA00004323"/>
    </source>
</evidence>
<dbReference type="PANTHER" id="PTHR46420:SF1">
    <property type="entry name" value="BETA-1,4-GLUCURONYLTRANSFERASE 1"/>
    <property type="match status" value="1"/>
</dbReference>
<evidence type="ECO:0000256" key="8">
    <source>
        <dbReference type="ARBA" id="ARBA00022692"/>
    </source>
</evidence>
<dbReference type="PANTHER" id="PTHR46420">
    <property type="entry name" value="BETA-1,4-GLUCURONYLTRANSFERASE 1"/>
    <property type="match status" value="1"/>
</dbReference>
<name>E4WVE1_OIKDI</name>
<dbReference type="InterPro" id="IPR043189">
    <property type="entry name" value="B4GAT1"/>
</dbReference>
<evidence type="ECO:0000256" key="20">
    <source>
        <dbReference type="ARBA" id="ARBA00047852"/>
    </source>
</evidence>
<protein>
    <recommendedName>
        <fullName evidence="5">Beta-1,4-glucuronyltransferase 1</fullName>
    </recommendedName>
    <alternativeName>
        <fullName evidence="16">I-beta-1,3-N-acetylglucosaminyltransferase</fullName>
    </alternativeName>
    <alternativeName>
        <fullName evidence="19">N-acetyllactosaminide beta-1,3-N-acetylglucosaminyltransferase</fullName>
    </alternativeName>
    <alternativeName>
        <fullName evidence="17">Poly-N-acetyllactosamine extension enzyme</fullName>
    </alternativeName>
    <alternativeName>
        <fullName evidence="18">UDP-GlcNAc:betaGal beta-1,3-N-acetylglucosaminyltransferase 1</fullName>
    </alternativeName>
</protein>
<dbReference type="GO" id="GO:0046872">
    <property type="term" value="F:metal ion binding"/>
    <property type="evidence" value="ECO:0007669"/>
    <property type="project" value="UniProtKB-KW"/>
</dbReference>
<keyword evidence="7" id="KW-0808">Transferase</keyword>
<dbReference type="InParanoid" id="E4WVE1"/>
<keyword evidence="13 21" id="KW-0472">Membrane</keyword>
<feature type="transmembrane region" description="Helical" evidence="21">
    <location>
        <begin position="12"/>
        <end position="32"/>
    </location>
</feature>
<evidence type="ECO:0000256" key="14">
    <source>
        <dbReference type="ARBA" id="ARBA00023180"/>
    </source>
</evidence>
<dbReference type="GO" id="GO:0015020">
    <property type="term" value="F:glucuronosyltransferase activity"/>
    <property type="evidence" value="ECO:0007669"/>
    <property type="project" value="InterPro"/>
</dbReference>
<dbReference type="Pfam" id="PF13896">
    <property type="entry name" value="Glyco_transf_49"/>
    <property type="match status" value="1"/>
</dbReference>
<keyword evidence="9" id="KW-0479">Metal-binding</keyword>
<keyword evidence="14" id="KW-0325">Glycoprotein</keyword>
<keyword evidence="11 21" id="KW-1133">Transmembrane helix</keyword>
<proteinExistence type="inferred from homology"/>
<evidence type="ECO:0000256" key="3">
    <source>
        <dbReference type="ARBA" id="ARBA00004922"/>
    </source>
</evidence>
<dbReference type="AlphaFoldDB" id="E4WVE1"/>
<evidence type="ECO:0000256" key="1">
    <source>
        <dbReference type="ARBA" id="ARBA00001936"/>
    </source>
</evidence>
<keyword evidence="15" id="KW-0464">Manganese</keyword>
<evidence type="ECO:0000256" key="12">
    <source>
        <dbReference type="ARBA" id="ARBA00023034"/>
    </source>
</evidence>
<evidence type="ECO:0000256" key="5">
    <source>
        <dbReference type="ARBA" id="ARBA00017962"/>
    </source>
</evidence>
<evidence type="ECO:0000256" key="11">
    <source>
        <dbReference type="ARBA" id="ARBA00022989"/>
    </source>
</evidence>
<evidence type="ECO:0000256" key="10">
    <source>
        <dbReference type="ARBA" id="ARBA00022968"/>
    </source>
</evidence>
<evidence type="ECO:0000256" key="6">
    <source>
        <dbReference type="ARBA" id="ARBA00022676"/>
    </source>
</evidence>
<dbReference type="OrthoDB" id="411524at2759"/>
<comment type="catalytic activity">
    <reaction evidence="20">
        <text>3-O-[beta-D-Xyl-(1-&gt;4)-Rib-ol-P-Rib-ol-P-3-beta-D-GalNAc-(1-&gt;3)-beta-D-GlcNAc-(1-&gt;4)-(O-6-P-alpha-D-Man)]-Thr-[protein] + UDP-alpha-D-glucuronate = 3-O-[beta-D-GlcA-(1-&gt;3)-beta-D-Xyl-(1-&gt;4)-Rib-ol-P-Rib-ol-P-3-beta-D-GalNAc-(1-&gt;3)-beta-D-GlcNAc-(1-&gt;4)-(O-6-P-alpha-D-Man)]-Thr-[protein] + UDP + H(+)</text>
        <dbReference type="Rhea" id="RHEA:46860"/>
        <dbReference type="Rhea" id="RHEA-COMP:15023"/>
        <dbReference type="Rhea" id="RHEA-COMP:17482"/>
        <dbReference type="ChEBI" id="CHEBI:15378"/>
        <dbReference type="ChEBI" id="CHEBI:58052"/>
        <dbReference type="ChEBI" id="CHEBI:58223"/>
        <dbReference type="ChEBI" id="CHEBI:142405"/>
        <dbReference type="ChEBI" id="CHEBI:177336"/>
    </reaction>
</comment>
<dbReference type="UniPathway" id="UPA00378"/>
<dbReference type="Proteomes" id="UP000001307">
    <property type="component" value="Unassembled WGS sequence"/>
</dbReference>
<evidence type="ECO:0000256" key="4">
    <source>
        <dbReference type="ARBA" id="ARBA00008539"/>
    </source>
</evidence>
<gene>
    <name evidence="22" type="ORF">GSOID_T00008847001</name>
</gene>
<reference evidence="22" key="1">
    <citation type="journal article" date="2010" name="Science">
        <title>Plasticity of animal genome architecture unmasked by rapid evolution of a pelagic tunicate.</title>
        <authorList>
            <person name="Denoeud F."/>
            <person name="Henriet S."/>
            <person name="Mungpakdee S."/>
            <person name="Aury J.M."/>
            <person name="Da Silva C."/>
            <person name="Brinkmann H."/>
            <person name="Mikhaleva J."/>
            <person name="Olsen L.C."/>
            <person name="Jubin C."/>
            <person name="Canestro C."/>
            <person name="Bouquet J.M."/>
            <person name="Danks G."/>
            <person name="Poulain J."/>
            <person name="Campsteijn C."/>
            <person name="Adamski M."/>
            <person name="Cross I."/>
            <person name="Yadetie F."/>
            <person name="Muffato M."/>
            <person name="Louis A."/>
            <person name="Butcher S."/>
            <person name="Tsagkogeorga G."/>
            <person name="Konrad A."/>
            <person name="Singh S."/>
            <person name="Jensen M.F."/>
            <person name="Cong E.H."/>
            <person name="Eikeseth-Otteraa H."/>
            <person name="Noel B."/>
            <person name="Anthouard V."/>
            <person name="Porcel B.M."/>
            <person name="Kachouri-Lafond R."/>
            <person name="Nishino A."/>
            <person name="Ugolini M."/>
            <person name="Chourrout P."/>
            <person name="Nishida H."/>
            <person name="Aasland R."/>
            <person name="Huzurbazar S."/>
            <person name="Westhof E."/>
            <person name="Delsuc F."/>
            <person name="Lehrach H."/>
            <person name="Reinhardt R."/>
            <person name="Weissenbach J."/>
            <person name="Roy S.W."/>
            <person name="Artiguenave F."/>
            <person name="Postlethwait J.H."/>
            <person name="Manak J.R."/>
            <person name="Thompson E.M."/>
            <person name="Jaillon O."/>
            <person name="Du Pasquier L."/>
            <person name="Boudinot P."/>
            <person name="Liberles D.A."/>
            <person name="Volff J.N."/>
            <person name="Philippe H."/>
            <person name="Lenhard B."/>
            <person name="Roest Crollius H."/>
            <person name="Wincker P."/>
            <person name="Chourrout D."/>
        </authorList>
    </citation>
    <scope>NUCLEOTIDE SEQUENCE [LARGE SCALE GENOMIC DNA]</scope>
</reference>
<evidence type="ECO:0000256" key="19">
    <source>
        <dbReference type="ARBA" id="ARBA00033291"/>
    </source>
</evidence>
<comment type="cofactor">
    <cofactor evidence="1">
        <name>Mn(2+)</name>
        <dbReference type="ChEBI" id="CHEBI:29035"/>
    </cofactor>
</comment>
<comment type="similarity">
    <text evidence="4">Belongs to the glycosyltransferase 49 family.</text>
</comment>
<evidence type="ECO:0000313" key="22">
    <source>
        <dbReference type="EMBL" id="CBY21094.1"/>
    </source>
</evidence>
<keyword evidence="12" id="KW-0333">Golgi apparatus</keyword>
<dbReference type="EMBL" id="FN653017">
    <property type="protein sequence ID" value="CBY21094.1"/>
    <property type="molecule type" value="Genomic_DNA"/>
</dbReference>